<gene>
    <name evidence="1" type="ORF">BN11_1080014</name>
</gene>
<dbReference type="STRING" id="1193182.BN11_1080014"/>
<evidence type="ECO:0000313" key="1">
    <source>
        <dbReference type="EMBL" id="CCH71739.1"/>
    </source>
</evidence>
<keyword evidence="2" id="KW-1185">Reference proteome</keyword>
<dbReference type="Proteomes" id="UP000035763">
    <property type="component" value="Unassembled WGS sequence"/>
</dbReference>
<proteinExistence type="predicted"/>
<sequence>MRAVPARGIPCENAMTYERS</sequence>
<name>W6K089_9MICO</name>
<evidence type="ECO:0000313" key="2">
    <source>
        <dbReference type="Proteomes" id="UP000035763"/>
    </source>
</evidence>
<organism evidence="1 2">
    <name type="scientific">Nostocoides australiense Ben110</name>
    <dbReference type="NCBI Taxonomy" id="1193182"/>
    <lineage>
        <taxon>Bacteria</taxon>
        <taxon>Bacillati</taxon>
        <taxon>Actinomycetota</taxon>
        <taxon>Actinomycetes</taxon>
        <taxon>Micrococcales</taxon>
        <taxon>Intrasporangiaceae</taxon>
        <taxon>Nostocoides</taxon>
    </lineage>
</organism>
<protein>
    <submittedName>
        <fullName evidence="1">Uncharacterized protein</fullName>
    </submittedName>
</protein>
<dbReference type="AlphaFoldDB" id="W6K089"/>
<reference evidence="1 2" key="1">
    <citation type="journal article" date="2013" name="ISME J.">
        <title>A metabolic model for members of the genus Tetrasphaera involved in enhanced biological phosphorus removal.</title>
        <authorList>
            <person name="Kristiansen R."/>
            <person name="Nguyen H.T.T."/>
            <person name="Saunders A.M."/>
            <person name="Nielsen J.L."/>
            <person name="Wimmer R."/>
            <person name="Le V.Q."/>
            <person name="McIlroy S.J."/>
            <person name="Petrovski S."/>
            <person name="Seviour R.J."/>
            <person name="Calteau A."/>
            <person name="Nielsen K.L."/>
            <person name="Nielsen P.H."/>
        </authorList>
    </citation>
    <scope>NUCLEOTIDE SEQUENCE [LARGE SCALE GENOMIC DNA]</scope>
    <source>
        <strain evidence="1 2">Ben110</strain>
    </source>
</reference>
<accession>W6K089</accession>
<dbReference type="EMBL" id="CAJA01000011">
    <property type="protein sequence ID" value="CCH71739.1"/>
    <property type="molecule type" value="Genomic_DNA"/>
</dbReference>
<comment type="caution">
    <text evidence="1">The sequence shown here is derived from an EMBL/GenBank/DDBJ whole genome shotgun (WGS) entry which is preliminary data.</text>
</comment>